<accession>A0AAV3R154</accession>
<protein>
    <submittedName>
        <fullName evidence="2">Uncharacterized protein</fullName>
    </submittedName>
</protein>
<feature type="compositionally biased region" description="Basic and acidic residues" evidence="1">
    <location>
        <begin position="172"/>
        <end position="181"/>
    </location>
</feature>
<organism evidence="2 3">
    <name type="scientific">Lithospermum erythrorhizon</name>
    <name type="common">Purple gromwell</name>
    <name type="synonym">Lithospermum officinale var. erythrorhizon</name>
    <dbReference type="NCBI Taxonomy" id="34254"/>
    <lineage>
        <taxon>Eukaryota</taxon>
        <taxon>Viridiplantae</taxon>
        <taxon>Streptophyta</taxon>
        <taxon>Embryophyta</taxon>
        <taxon>Tracheophyta</taxon>
        <taxon>Spermatophyta</taxon>
        <taxon>Magnoliopsida</taxon>
        <taxon>eudicotyledons</taxon>
        <taxon>Gunneridae</taxon>
        <taxon>Pentapetalae</taxon>
        <taxon>asterids</taxon>
        <taxon>lamiids</taxon>
        <taxon>Boraginales</taxon>
        <taxon>Boraginaceae</taxon>
        <taxon>Boraginoideae</taxon>
        <taxon>Lithospermeae</taxon>
        <taxon>Lithospermum</taxon>
    </lineage>
</organism>
<dbReference type="AlphaFoldDB" id="A0AAV3R154"/>
<sequence>MLGFPEDHIALKSKDLGEENQFGLLGSDTDKEAPLLASAVSTYGNLITRIFKKMSMDFEGEALIEKHVEDKCFEKVLYGMGQKLVNGKCHWTNKRGQKETQKRRALGLNSDEEDEAIEAIEEEDDKSIHDVLGSDENKDHDSEYVVSLDKDDDSLDVSDSDKEVSKDDDELSEGHSEEPVNKGKGSAATSEDIEEDDLDDVPLA</sequence>
<dbReference type="EMBL" id="BAABME010006673">
    <property type="protein sequence ID" value="GAA0168988.1"/>
    <property type="molecule type" value="Genomic_DNA"/>
</dbReference>
<evidence type="ECO:0000313" key="3">
    <source>
        <dbReference type="Proteomes" id="UP001454036"/>
    </source>
</evidence>
<feature type="region of interest" description="Disordered" evidence="1">
    <location>
        <begin position="94"/>
        <end position="113"/>
    </location>
</feature>
<evidence type="ECO:0000313" key="2">
    <source>
        <dbReference type="EMBL" id="GAA0168988.1"/>
    </source>
</evidence>
<name>A0AAV3R154_LITER</name>
<proteinExistence type="predicted"/>
<feature type="region of interest" description="Disordered" evidence="1">
    <location>
        <begin position="120"/>
        <end position="204"/>
    </location>
</feature>
<comment type="caution">
    <text evidence="2">The sequence shown here is derived from an EMBL/GenBank/DDBJ whole genome shotgun (WGS) entry which is preliminary data.</text>
</comment>
<reference evidence="2 3" key="1">
    <citation type="submission" date="2024-01" db="EMBL/GenBank/DDBJ databases">
        <title>The complete chloroplast genome sequence of Lithospermum erythrorhizon: insights into the phylogenetic relationship among Boraginaceae species and the maternal lineages of purple gromwells.</title>
        <authorList>
            <person name="Okada T."/>
            <person name="Watanabe K."/>
        </authorList>
    </citation>
    <scope>NUCLEOTIDE SEQUENCE [LARGE SCALE GENOMIC DNA]</scope>
</reference>
<keyword evidence="3" id="KW-1185">Reference proteome</keyword>
<gene>
    <name evidence="2" type="ORF">LIER_23565</name>
</gene>
<feature type="compositionally biased region" description="Acidic residues" evidence="1">
    <location>
        <begin position="191"/>
        <end position="204"/>
    </location>
</feature>
<evidence type="ECO:0000256" key="1">
    <source>
        <dbReference type="SAM" id="MobiDB-lite"/>
    </source>
</evidence>
<dbReference type="Proteomes" id="UP001454036">
    <property type="component" value="Unassembled WGS sequence"/>
</dbReference>